<dbReference type="Gene3D" id="3.40.640.10">
    <property type="entry name" value="Type I PLP-dependent aspartate aminotransferase-like (Major domain)"/>
    <property type="match status" value="1"/>
</dbReference>
<dbReference type="Proteomes" id="UP001530377">
    <property type="component" value="Unassembled WGS sequence"/>
</dbReference>
<evidence type="ECO:0000256" key="1">
    <source>
        <dbReference type="ARBA" id="ARBA00008954"/>
    </source>
</evidence>
<proteinExistence type="inferred from homology"/>
<gene>
    <name evidence="2" type="ORF">ACHAXA_001969</name>
</gene>
<accession>A0ABD3RUY2</accession>
<evidence type="ECO:0000313" key="2">
    <source>
        <dbReference type="EMBL" id="KAL3815565.1"/>
    </source>
</evidence>
<dbReference type="SUPFAM" id="SSF53383">
    <property type="entry name" value="PLP-dependent transferases"/>
    <property type="match status" value="1"/>
</dbReference>
<sequence>MSVPDTYCGPYKTGAEYASEIRQVLEYTGGVGAFIHESILGCGGQIMMPDGYLPAAYDLVHSSGGCVTADEVQTGFGHGGTSFWQFQYYGVTPDIVTMGKPMGNGFHIGAVACRREVANRFASSGIEYFNTYGGNSVAYTVGNAVLDAIEQDGLQENERVVGEYLSKRMCSLKELPSVGDWIGDVRGHGLFQGIEIVKKRTDLIEKAIIPHEKLCRYIVDFLKYERIIVSRDGSDGNVIKIKPPLVFSKDNVDTLVNGIRQVLIEAEKTGHF</sequence>
<comment type="similarity">
    <text evidence="1">Belongs to the class-III pyridoxal-phosphate-dependent aminotransferase family.</text>
</comment>
<protein>
    <submittedName>
        <fullName evidence="2">Uncharacterized protein</fullName>
    </submittedName>
</protein>
<dbReference type="AlphaFoldDB" id="A0ABD3RUY2"/>
<dbReference type="PANTHER" id="PTHR45688:SF13">
    <property type="entry name" value="ALANINE--GLYOXYLATE AMINOTRANSFERASE 2-LIKE"/>
    <property type="match status" value="1"/>
</dbReference>
<evidence type="ECO:0000313" key="3">
    <source>
        <dbReference type="Proteomes" id="UP001530377"/>
    </source>
</evidence>
<dbReference type="InterPro" id="IPR015424">
    <property type="entry name" value="PyrdxlP-dep_Trfase"/>
</dbReference>
<dbReference type="InterPro" id="IPR015421">
    <property type="entry name" value="PyrdxlP-dep_Trfase_major"/>
</dbReference>
<reference evidence="2 3" key="1">
    <citation type="submission" date="2024-10" db="EMBL/GenBank/DDBJ databases">
        <title>Updated reference genomes for cyclostephanoid diatoms.</title>
        <authorList>
            <person name="Roberts W.R."/>
            <person name="Alverson A.J."/>
        </authorList>
    </citation>
    <scope>NUCLEOTIDE SEQUENCE [LARGE SCALE GENOMIC DNA]</scope>
    <source>
        <strain evidence="2 3">AJA228-03</strain>
    </source>
</reference>
<dbReference type="Pfam" id="PF00202">
    <property type="entry name" value="Aminotran_3"/>
    <property type="match status" value="1"/>
</dbReference>
<keyword evidence="3" id="KW-1185">Reference proteome</keyword>
<dbReference type="InterPro" id="IPR005814">
    <property type="entry name" value="Aminotrans_3"/>
</dbReference>
<name>A0ABD3RUY2_9STRA</name>
<organism evidence="2 3">
    <name type="scientific">Cyclostephanos tholiformis</name>
    <dbReference type="NCBI Taxonomy" id="382380"/>
    <lineage>
        <taxon>Eukaryota</taxon>
        <taxon>Sar</taxon>
        <taxon>Stramenopiles</taxon>
        <taxon>Ochrophyta</taxon>
        <taxon>Bacillariophyta</taxon>
        <taxon>Coscinodiscophyceae</taxon>
        <taxon>Thalassiosirophycidae</taxon>
        <taxon>Stephanodiscales</taxon>
        <taxon>Stephanodiscaceae</taxon>
        <taxon>Cyclostephanos</taxon>
    </lineage>
</organism>
<dbReference type="PANTHER" id="PTHR45688">
    <property type="match status" value="1"/>
</dbReference>
<dbReference type="EMBL" id="JALLPB020000193">
    <property type="protein sequence ID" value="KAL3815565.1"/>
    <property type="molecule type" value="Genomic_DNA"/>
</dbReference>
<comment type="caution">
    <text evidence="2">The sequence shown here is derived from an EMBL/GenBank/DDBJ whole genome shotgun (WGS) entry which is preliminary data.</text>
</comment>